<comment type="caution">
    <text evidence="4">The sequence shown here is derived from an EMBL/GenBank/DDBJ whole genome shotgun (WGS) entry which is preliminary data.</text>
</comment>
<dbReference type="OrthoDB" id="1667587at2759"/>
<reference evidence="4" key="1">
    <citation type="submission" date="2016-10" db="EMBL/GenBank/DDBJ databases">
        <authorList>
            <person name="Benchimol M."/>
            <person name="Almeida L.G."/>
            <person name="Vasconcelos A.T."/>
            <person name="Perreira-Neves A."/>
            <person name="Rosa I.A."/>
            <person name="Tasca T."/>
            <person name="Bogo M.R."/>
            <person name="de Souza W."/>
        </authorList>
    </citation>
    <scope>NUCLEOTIDE SEQUENCE [LARGE SCALE GENOMIC DNA]</scope>
    <source>
        <strain evidence="4">K</strain>
    </source>
</reference>
<gene>
    <name evidence="4" type="ORF">TRFO_23480</name>
</gene>
<evidence type="ECO:0000256" key="1">
    <source>
        <dbReference type="ARBA" id="ARBA00022574"/>
    </source>
</evidence>
<name>A0A1J4KEG6_9EUKA</name>
<keyword evidence="5" id="KW-1185">Reference proteome</keyword>
<dbReference type="InterPro" id="IPR036322">
    <property type="entry name" value="WD40_repeat_dom_sf"/>
</dbReference>
<evidence type="ECO:0000256" key="2">
    <source>
        <dbReference type="ARBA" id="ARBA00022737"/>
    </source>
</evidence>
<evidence type="ECO:0000256" key="3">
    <source>
        <dbReference type="ARBA" id="ARBA00025740"/>
    </source>
</evidence>
<keyword evidence="2" id="KW-0677">Repeat</keyword>
<dbReference type="InterPro" id="IPR048720">
    <property type="entry name" value="PROPPIN"/>
</dbReference>
<protein>
    <submittedName>
        <fullName evidence="4">Uncharacterized protein</fullName>
    </submittedName>
</protein>
<dbReference type="Gene3D" id="2.130.10.10">
    <property type="entry name" value="YVTN repeat-like/Quinoprotein amine dehydrogenase"/>
    <property type="match status" value="1"/>
</dbReference>
<keyword evidence="1" id="KW-0853">WD repeat</keyword>
<sequence length="331" mass="37157">MMKNSKKKIMACSYSETQQKMYEEIEDTFCVAFTRGFALANSYSGDIISCTTLPYKGTSFVSTINNSNILAIIPNEKDFVHIWDLKKKCLLFGISLKELEDVTGLLLRPDCVIVVAKTSVNVFNLYDQKKLGSVKTASNPNGAFDIPPSFSSTICAVLGQNTGEFKLHSYIDPNLEFPTIKAFSKEINVLRFSPNGQVLGVSSLASKKIKLYHVPEIFEIGSLKLPISEDGAVDIRFDLFDSYMFVITPSKTMYLYTLDCVDFAVKPENPITLKYSASFSLPDHGRFFAYFTSKLNLIDVISEKGVHYVLRYKKSTKKFLCVQETVMNLPV</sequence>
<dbReference type="SUPFAM" id="SSF50978">
    <property type="entry name" value="WD40 repeat-like"/>
    <property type="match status" value="1"/>
</dbReference>
<dbReference type="InterPro" id="IPR015943">
    <property type="entry name" value="WD40/YVTN_repeat-like_dom_sf"/>
</dbReference>
<dbReference type="PANTHER" id="PTHR11227">
    <property type="entry name" value="WD-REPEAT PROTEIN INTERACTING WITH PHOSPHOINOSIDES WIPI -RELATED"/>
    <property type="match status" value="1"/>
</dbReference>
<comment type="similarity">
    <text evidence="3">Belongs to the WD repeat PROPPIN family.</text>
</comment>
<evidence type="ECO:0000313" key="5">
    <source>
        <dbReference type="Proteomes" id="UP000179807"/>
    </source>
</evidence>
<evidence type="ECO:0000313" key="4">
    <source>
        <dbReference type="EMBL" id="OHT08116.1"/>
    </source>
</evidence>
<proteinExistence type="inferred from homology"/>
<dbReference type="AlphaFoldDB" id="A0A1J4KEG6"/>
<organism evidence="4 5">
    <name type="scientific">Tritrichomonas foetus</name>
    <dbReference type="NCBI Taxonomy" id="1144522"/>
    <lineage>
        <taxon>Eukaryota</taxon>
        <taxon>Metamonada</taxon>
        <taxon>Parabasalia</taxon>
        <taxon>Tritrichomonadida</taxon>
        <taxon>Tritrichomonadidae</taxon>
        <taxon>Tritrichomonas</taxon>
    </lineage>
</organism>
<dbReference type="RefSeq" id="XP_068361252.1">
    <property type="nucleotide sequence ID" value="XM_068503176.1"/>
</dbReference>
<dbReference type="VEuPathDB" id="TrichDB:TRFO_23480"/>
<dbReference type="Proteomes" id="UP000179807">
    <property type="component" value="Unassembled WGS sequence"/>
</dbReference>
<dbReference type="EMBL" id="MLAK01000677">
    <property type="protein sequence ID" value="OHT08116.1"/>
    <property type="molecule type" value="Genomic_DNA"/>
</dbReference>
<accession>A0A1J4KEG6</accession>
<dbReference type="GeneID" id="94837880"/>